<feature type="transmembrane region" description="Helical" evidence="6">
    <location>
        <begin position="18"/>
        <end position="34"/>
    </location>
</feature>
<keyword evidence="3 6" id="KW-0812">Transmembrane</keyword>
<dbReference type="GO" id="GO:0005886">
    <property type="term" value="C:plasma membrane"/>
    <property type="evidence" value="ECO:0007669"/>
    <property type="project" value="UniProtKB-SubCell"/>
</dbReference>
<dbReference type="GO" id="GO:0022904">
    <property type="term" value="P:respiratory electron transport chain"/>
    <property type="evidence" value="ECO:0007669"/>
    <property type="project" value="InterPro"/>
</dbReference>
<keyword evidence="4 6" id="KW-1133">Transmembrane helix</keyword>
<dbReference type="PANTHER" id="PTHR30485:SF2">
    <property type="entry name" value="BLL0597 PROTEIN"/>
    <property type="match status" value="1"/>
</dbReference>
<reference evidence="8 9" key="1">
    <citation type="submission" date="2020-02" db="EMBL/GenBank/DDBJ databases">
        <authorList>
            <person name="Dziuba M."/>
            <person name="Kuznetsov B."/>
            <person name="Mardanov A."/>
            <person name="Ravin N."/>
            <person name="Grouzdev D."/>
        </authorList>
    </citation>
    <scope>NUCLEOTIDE SEQUENCE [LARGE SCALE GENOMIC DNA]</scope>
    <source>
        <strain evidence="8 9">SpK</strain>
    </source>
</reference>
<evidence type="ECO:0000256" key="6">
    <source>
        <dbReference type="SAM" id="Phobius"/>
    </source>
</evidence>
<evidence type="ECO:0000256" key="1">
    <source>
        <dbReference type="ARBA" id="ARBA00004651"/>
    </source>
</evidence>
<dbReference type="Gene3D" id="1.20.950.20">
    <property type="entry name" value="Transmembrane di-heme cytochromes, Chain C"/>
    <property type="match status" value="1"/>
</dbReference>
<evidence type="ECO:0000313" key="9">
    <source>
        <dbReference type="Proteomes" id="UP000480684"/>
    </source>
</evidence>
<dbReference type="SUPFAM" id="SSF81342">
    <property type="entry name" value="Transmembrane di-heme cytochromes"/>
    <property type="match status" value="1"/>
</dbReference>
<comment type="subcellular location">
    <subcellularLocation>
        <location evidence="1">Cell membrane</location>
        <topology evidence="1">Multi-pass membrane protein</topology>
    </subcellularLocation>
</comment>
<name>A0A7C9V0R9_9PROT</name>
<evidence type="ECO:0000256" key="2">
    <source>
        <dbReference type="ARBA" id="ARBA00022475"/>
    </source>
</evidence>
<comment type="caution">
    <text evidence="8">The sequence shown here is derived from an EMBL/GenBank/DDBJ whole genome shotgun (WGS) entry which is preliminary data.</text>
</comment>
<sequence>MHDDATTEVKVWDHAVRLFHWVLVVGVATLWFSGEFGHLDLHMVLGVWVLALLVFRLIWGFAGSPTARFSHFVRGPGAILAYVRAARSGAVRSVGHNPLGALSVLGLLGLLTAQAATGLFTTDDIFTNGPLTHLVSSKVAATLSSLHRLGGKLVLFLVFVHLSAVAFYTLVKKDDMIRAMITGTKRVPEGVDGIRFASPLLAVAVAVLACAVVWGGLLLLKG</sequence>
<evidence type="ECO:0000256" key="4">
    <source>
        <dbReference type="ARBA" id="ARBA00022989"/>
    </source>
</evidence>
<accession>A0A7C9V0R9</accession>
<feature type="domain" description="Cytochrome b561 bacterial/Ni-hydrogenase" evidence="7">
    <location>
        <begin position="11"/>
        <end position="183"/>
    </location>
</feature>
<dbReference type="Proteomes" id="UP000480684">
    <property type="component" value="Unassembled WGS sequence"/>
</dbReference>
<dbReference type="GO" id="GO:0009055">
    <property type="term" value="F:electron transfer activity"/>
    <property type="evidence" value="ECO:0007669"/>
    <property type="project" value="InterPro"/>
</dbReference>
<keyword evidence="9" id="KW-1185">Reference proteome</keyword>
<dbReference type="InterPro" id="IPR051542">
    <property type="entry name" value="Hydrogenase_cytochrome"/>
</dbReference>
<gene>
    <name evidence="8" type="ORF">G4223_14645</name>
</gene>
<proteinExistence type="predicted"/>
<dbReference type="GO" id="GO:0020037">
    <property type="term" value="F:heme binding"/>
    <property type="evidence" value="ECO:0007669"/>
    <property type="project" value="TreeGrafter"/>
</dbReference>
<protein>
    <submittedName>
        <fullName evidence="8">Cytochrome B</fullName>
    </submittedName>
</protein>
<evidence type="ECO:0000313" key="8">
    <source>
        <dbReference type="EMBL" id="NFV81351.1"/>
    </source>
</evidence>
<dbReference type="EMBL" id="JAAIYP010000039">
    <property type="protein sequence ID" value="NFV81351.1"/>
    <property type="molecule type" value="Genomic_DNA"/>
</dbReference>
<evidence type="ECO:0000256" key="5">
    <source>
        <dbReference type="ARBA" id="ARBA00023136"/>
    </source>
</evidence>
<keyword evidence="2" id="KW-1003">Cell membrane</keyword>
<dbReference type="RefSeq" id="WP_163681302.1">
    <property type="nucleotide sequence ID" value="NZ_JAAIYP010000039.1"/>
</dbReference>
<dbReference type="Pfam" id="PF01292">
    <property type="entry name" value="Ni_hydr_CYTB"/>
    <property type="match status" value="1"/>
</dbReference>
<feature type="transmembrane region" description="Helical" evidence="6">
    <location>
        <begin position="99"/>
        <end position="120"/>
    </location>
</feature>
<feature type="transmembrane region" description="Helical" evidence="6">
    <location>
        <begin position="153"/>
        <end position="171"/>
    </location>
</feature>
<dbReference type="PANTHER" id="PTHR30485">
    <property type="entry name" value="NI/FE-HYDROGENASE 1 B-TYPE CYTOCHROME SUBUNIT"/>
    <property type="match status" value="1"/>
</dbReference>
<keyword evidence="5 6" id="KW-0472">Membrane</keyword>
<evidence type="ECO:0000256" key="3">
    <source>
        <dbReference type="ARBA" id="ARBA00022692"/>
    </source>
</evidence>
<feature type="transmembrane region" description="Helical" evidence="6">
    <location>
        <begin position="196"/>
        <end position="220"/>
    </location>
</feature>
<feature type="transmembrane region" description="Helical" evidence="6">
    <location>
        <begin position="41"/>
        <end position="62"/>
    </location>
</feature>
<evidence type="ECO:0000259" key="7">
    <source>
        <dbReference type="Pfam" id="PF01292"/>
    </source>
</evidence>
<dbReference type="InterPro" id="IPR016174">
    <property type="entry name" value="Di-haem_cyt_TM"/>
</dbReference>
<dbReference type="AlphaFoldDB" id="A0A7C9V0R9"/>
<organism evidence="8 9">
    <name type="scientific">Magnetospirillum aberrantis SpK</name>
    <dbReference type="NCBI Taxonomy" id="908842"/>
    <lineage>
        <taxon>Bacteria</taxon>
        <taxon>Pseudomonadati</taxon>
        <taxon>Pseudomonadota</taxon>
        <taxon>Alphaproteobacteria</taxon>
        <taxon>Rhodospirillales</taxon>
        <taxon>Rhodospirillaceae</taxon>
        <taxon>Magnetospirillum</taxon>
    </lineage>
</organism>
<dbReference type="InterPro" id="IPR011577">
    <property type="entry name" value="Cyt_b561_bac/Ni-Hgenase"/>
</dbReference>